<organism evidence="9 10">
    <name type="scientific">Parabacteroides distasonis</name>
    <dbReference type="NCBI Taxonomy" id="823"/>
    <lineage>
        <taxon>Bacteria</taxon>
        <taxon>Pseudomonadati</taxon>
        <taxon>Bacteroidota</taxon>
        <taxon>Bacteroidia</taxon>
        <taxon>Bacteroidales</taxon>
        <taxon>Tannerellaceae</taxon>
        <taxon>Parabacteroides</taxon>
    </lineage>
</organism>
<dbReference type="AlphaFoldDB" id="A0AAP2Q8I9"/>
<feature type="chain" id="PRO_5042835812" evidence="6">
    <location>
        <begin position="22"/>
        <end position="590"/>
    </location>
</feature>
<dbReference type="InterPro" id="IPR011990">
    <property type="entry name" value="TPR-like_helical_dom_sf"/>
</dbReference>
<evidence type="ECO:0000313" key="10">
    <source>
        <dbReference type="Proteomes" id="UP001198806"/>
    </source>
</evidence>
<comment type="subcellular location">
    <subcellularLocation>
        <location evidence="1">Cell outer membrane</location>
    </subcellularLocation>
</comment>
<dbReference type="InterPro" id="IPR033985">
    <property type="entry name" value="SusD-like_N"/>
</dbReference>
<dbReference type="RefSeq" id="WP_158532775.1">
    <property type="nucleotide sequence ID" value="NZ_JADMVU010000025.1"/>
</dbReference>
<comment type="similarity">
    <text evidence="2">Belongs to the SusD family.</text>
</comment>
<sequence length="590" mass="65501">MKKLLYLCLGIATLFSSCEDALDTTNYTEKTTGTFPESYTDAQQMLTGVYSNLSKVSQAPERSFLYYSILASDDVLGGGGANDKHMQAMDLICNYQSDMTRQFWQDRYAGIFRANSLIESIDRCTDYPSEAARNQILGEAYFLRAFFYYELASQYGKVPLITTSESEDVPRAAASEIWGQILLDLKTACDIMPAQRAGTSTLEVGHADKYTAEAMLGRAWLFYTGMYCNGEDLAALTSTSYNPLTSVTLADGSSLTKAQVISYIDDCVNNSGYTLVPDFRNLWAYTNRCTVNDYSYTAGQGLKWSEDDGAVNPESMFALKYNKLSSWSTTQGFSNMYALHFGVRSGSDSEANFPFGQGWGAGPVAPNLVNDWRNTNANDIRLEATVQELSDLPNYQHAADFIQETDYFGKKLAPVSCKSDATETGYYYCFESLMYGTSGWGSGENDYQLNNIHDLVLIRFADVLLMQSELKEDISGINRVRARAGLKPISGYSLTALQNERRWELALEGTRWNDIRRWHIAAAALQKQVGVSIYNATTPTTNKAQNGGYAARYNATAGFLKIPESQISLSNMLDQNDGWGADAEYNGWAN</sequence>
<feature type="domain" description="SusD-like N-terminal" evidence="8">
    <location>
        <begin position="35"/>
        <end position="220"/>
    </location>
</feature>
<keyword evidence="3 6" id="KW-0732">Signal</keyword>
<dbReference type="EMBL" id="JAJCNI010000014">
    <property type="protein sequence ID" value="MCB6518678.1"/>
    <property type="molecule type" value="Genomic_DNA"/>
</dbReference>
<comment type="caution">
    <text evidence="9">The sequence shown here is derived from an EMBL/GenBank/DDBJ whole genome shotgun (WGS) entry which is preliminary data.</text>
</comment>
<gene>
    <name evidence="9" type="ORF">LI194_12825</name>
</gene>
<protein>
    <submittedName>
        <fullName evidence="9">RagB/SusD family nutrient uptake outer membrane protein</fullName>
    </submittedName>
</protein>
<dbReference type="InterPro" id="IPR012944">
    <property type="entry name" value="SusD_RagB_dom"/>
</dbReference>
<dbReference type="Pfam" id="PF14322">
    <property type="entry name" value="SusD-like_3"/>
    <property type="match status" value="1"/>
</dbReference>
<evidence type="ECO:0000256" key="2">
    <source>
        <dbReference type="ARBA" id="ARBA00006275"/>
    </source>
</evidence>
<evidence type="ECO:0000256" key="1">
    <source>
        <dbReference type="ARBA" id="ARBA00004442"/>
    </source>
</evidence>
<reference evidence="9" key="1">
    <citation type="submission" date="2021-10" db="EMBL/GenBank/DDBJ databases">
        <title>Collection of gut derived symbiotic bacterial strains cultured from healthy donors.</title>
        <authorList>
            <person name="Lin H."/>
            <person name="Littmann E."/>
            <person name="Kohout C."/>
            <person name="Pamer E.G."/>
        </authorList>
    </citation>
    <scope>NUCLEOTIDE SEQUENCE</scope>
    <source>
        <strain evidence="9">DFI.2.94</strain>
    </source>
</reference>
<evidence type="ECO:0000259" key="8">
    <source>
        <dbReference type="Pfam" id="PF14322"/>
    </source>
</evidence>
<evidence type="ECO:0000256" key="4">
    <source>
        <dbReference type="ARBA" id="ARBA00023136"/>
    </source>
</evidence>
<dbReference type="Proteomes" id="UP001198806">
    <property type="component" value="Unassembled WGS sequence"/>
</dbReference>
<proteinExistence type="inferred from homology"/>
<dbReference type="Gene3D" id="1.25.40.390">
    <property type="match status" value="1"/>
</dbReference>
<evidence type="ECO:0000313" key="9">
    <source>
        <dbReference type="EMBL" id="MCB6518678.1"/>
    </source>
</evidence>
<feature type="signal peptide" evidence="6">
    <location>
        <begin position="1"/>
        <end position="21"/>
    </location>
</feature>
<dbReference type="SUPFAM" id="SSF48452">
    <property type="entry name" value="TPR-like"/>
    <property type="match status" value="1"/>
</dbReference>
<keyword evidence="4" id="KW-0472">Membrane</keyword>
<evidence type="ECO:0000256" key="5">
    <source>
        <dbReference type="ARBA" id="ARBA00023237"/>
    </source>
</evidence>
<evidence type="ECO:0000256" key="3">
    <source>
        <dbReference type="ARBA" id="ARBA00022729"/>
    </source>
</evidence>
<evidence type="ECO:0000256" key="6">
    <source>
        <dbReference type="SAM" id="SignalP"/>
    </source>
</evidence>
<feature type="domain" description="RagB/SusD" evidence="7">
    <location>
        <begin position="347"/>
        <end position="579"/>
    </location>
</feature>
<keyword evidence="5" id="KW-0998">Cell outer membrane</keyword>
<dbReference type="GO" id="GO:0009279">
    <property type="term" value="C:cell outer membrane"/>
    <property type="evidence" value="ECO:0007669"/>
    <property type="project" value="UniProtKB-SubCell"/>
</dbReference>
<dbReference type="PROSITE" id="PS51257">
    <property type="entry name" value="PROKAR_LIPOPROTEIN"/>
    <property type="match status" value="1"/>
</dbReference>
<dbReference type="Pfam" id="PF07980">
    <property type="entry name" value="SusD_RagB"/>
    <property type="match status" value="1"/>
</dbReference>
<evidence type="ECO:0000259" key="7">
    <source>
        <dbReference type="Pfam" id="PF07980"/>
    </source>
</evidence>
<name>A0AAP2Q8I9_PARDI</name>
<accession>A0AAP2Q8I9</accession>